<evidence type="ECO:0008006" key="5">
    <source>
        <dbReference type="Google" id="ProtNLM"/>
    </source>
</evidence>
<dbReference type="InterPro" id="IPR025736">
    <property type="entry name" value="PucR_C-HTH_dom"/>
</dbReference>
<accession>A0A6G0LX14</accession>
<gene>
    <name evidence="3" type="ORF">PF010_g2649</name>
</gene>
<sequence length="489" mass="56188">MDAPDIVNWLKYGEVLLTTAFVFKGYPEAEVDLIRRLHSGGCSALGIKVGRYWKAVPEHLIEEADRLGFPLIELPYEYTFSDMMKGLYTASIGEEMKGLSQVLGKQKSLIQLALSQSPEQDVYTALSGIIEHPAVFISRSGHLLFNTTDRDETFWRPRLMQVPETRWCGSQESRYYQIPLQQGDALYGYLMIVPGAAAVSRDEEWLFAQAGDLLAKYMARKKRQGEGEREEWMADLLLYLQNRVPLAVLLTSLDNQGIVLPFDHYRCVLTAVGDRELDAYWDIHEKLEYSPELQPYKGFHIPHGKLILSIYPAPLQNGGDDRRLGESLAALFREQAMGGRQLIFFISRIKSQASQLKEAYEECLSTKQLVEQGNLSGTLFYDGDLELYRLLRYIPDEAIDAYSEKFLGPLQHSEEMIRTLELFLQHDGQINEVAKKMFVHRNTIAYRMEKINALLHIEFRNYDDILKLKLVFWHYQKRGSHKASDIKEG</sequence>
<organism evidence="3 4">
    <name type="scientific">Phytophthora fragariae</name>
    <dbReference type="NCBI Taxonomy" id="53985"/>
    <lineage>
        <taxon>Eukaryota</taxon>
        <taxon>Sar</taxon>
        <taxon>Stramenopiles</taxon>
        <taxon>Oomycota</taxon>
        <taxon>Peronosporomycetes</taxon>
        <taxon>Peronosporales</taxon>
        <taxon>Peronosporaceae</taxon>
        <taxon>Phytophthora</taxon>
    </lineage>
</organism>
<name>A0A6G0LX14_9STRA</name>
<feature type="domain" description="Purine catabolism PurC-like" evidence="1">
    <location>
        <begin position="1"/>
        <end position="86"/>
    </location>
</feature>
<evidence type="ECO:0000259" key="1">
    <source>
        <dbReference type="Pfam" id="PF07905"/>
    </source>
</evidence>
<dbReference type="InterPro" id="IPR051448">
    <property type="entry name" value="CdaR-like_regulators"/>
</dbReference>
<dbReference type="InterPro" id="IPR012914">
    <property type="entry name" value="PucR_dom"/>
</dbReference>
<dbReference type="AlphaFoldDB" id="A0A6G0LX14"/>
<dbReference type="InterPro" id="IPR042070">
    <property type="entry name" value="PucR_C-HTH_sf"/>
</dbReference>
<reference evidence="3 4" key="1">
    <citation type="submission" date="2018-09" db="EMBL/GenBank/DDBJ databases">
        <title>Genomic investigation of the strawberry pathogen Phytophthora fragariae indicates pathogenicity is determined by transcriptional variation in three key races.</title>
        <authorList>
            <person name="Adams T.M."/>
            <person name="Armitage A.D."/>
            <person name="Sobczyk M.K."/>
            <person name="Bates H.J."/>
            <person name="Dunwell J.M."/>
            <person name="Nellist C.F."/>
            <person name="Harrison R.J."/>
        </authorList>
    </citation>
    <scope>NUCLEOTIDE SEQUENCE [LARGE SCALE GENOMIC DNA]</scope>
    <source>
        <strain evidence="3 4">ONT-3</strain>
    </source>
</reference>
<dbReference type="Gene3D" id="1.10.10.2840">
    <property type="entry name" value="PucR C-terminal helix-turn-helix domain"/>
    <property type="match status" value="1"/>
</dbReference>
<dbReference type="Pfam" id="PF13556">
    <property type="entry name" value="HTH_30"/>
    <property type="match status" value="1"/>
</dbReference>
<proteinExistence type="predicted"/>
<evidence type="ECO:0000313" key="3">
    <source>
        <dbReference type="EMBL" id="KAE9133838.1"/>
    </source>
</evidence>
<comment type="caution">
    <text evidence="3">The sequence shown here is derived from an EMBL/GenBank/DDBJ whole genome shotgun (WGS) entry which is preliminary data.</text>
</comment>
<dbReference type="Proteomes" id="UP000488956">
    <property type="component" value="Unassembled WGS sequence"/>
</dbReference>
<evidence type="ECO:0000313" key="4">
    <source>
        <dbReference type="Proteomes" id="UP000488956"/>
    </source>
</evidence>
<dbReference type="EMBL" id="QXFX01000075">
    <property type="protein sequence ID" value="KAE9133838.1"/>
    <property type="molecule type" value="Genomic_DNA"/>
</dbReference>
<protein>
    <recommendedName>
        <fullName evidence="5">PucR family transcriptional regulator</fullName>
    </recommendedName>
</protein>
<dbReference type="PANTHER" id="PTHR33744">
    <property type="entry name" value="CARBOHYDRATE DIACID REGULATOR"/>
    <property type="match status" value="1"/>
</dbReference>
<dbReference type="Pfam" id="PF07905">
    <property type="entry name" value="PucR"/>
    <property type="match status" value="1"/>
</dbReference>
<feature type="domain" description="PucR C-terminal helix-turn-helix" evidence="2">
    <location>
        <begin position="417"/>
        <end position="471"/>
    </location>
</feature>
<evidence type="ECO:0000259" key="2">
    <source>
        <dbReference type="Pfam" id="PF13556"/>
    </source>
</evidence>